<keyword evidence="5" id="KW-1185">Reference proteome</keyword>
<dbReference type="Proteomes" id="UP001500689">
    <property type="component" value="Unassembled WGS sequence"/>
</dbReference>
<feature type="chain" id="PRO_5045398724" description="Beta-lactamase-related domain-containing protein" evidence="2">
    <location>
        <begin position="29"/>
        <end position="461"/>
    </location>
</feature>
<protein>
    <recommendedName>
        <fullName evidence="3">Beta-lactamase-related domain-containing protein</fullName>
    </recommendedName>
</protein>
<evidence type="ECO:0000256" key="2">
    <source>
        <dbReference type="SAM" id="SignalP"/>
    </source>
</evidence>
<dbReference type="InterPro" id="IPR001466">
    <property type="entry name" value="Beta-lactam-related"/>
</dbReference>
<evidence type="ECO:0000313" key="5">
    <source>
        <dbReference type="Proteomes" id="UP001500689"/>
    </source>
</evidence>
<dbReference type="SUPFAM" id="SSF56601">
    <property type="entry name" value="beta-lactamase/transpeptidase-like"/>
    <property type="match status" value="1"/>
</dbReference>
<feature type="domain" description="Beta-lactamase-related" evidence="3">
    <location>
        <begin position="92"/>
        <end position="350"/>
    </location>
</feature>
<dbReference type="RefSeq" id="WP_344867669.1">
    <property type="nucleotide sequence ID" value="NZ_BAAAZN010000021.1"/>
</dbReference>
<gene>
    <name evidence="4" type="ORF">GCM10022222_71930</name>
</gene>
<dbReference type="PANTHER" id="PTHR43283">
    <property type="entry name" value="BETA-LACTAMASE-RELATED"/>
    <property type="match status" value="1"/>
</dbReference>
<comment type="caution">
    <text evidence="4">The sequence shown here is derived from an EMBL/GenBank/DDBJ whole genome shotgun (WGS) entry which is preliminary data.</text>
</comment>
<feature type="region of interest" description="Disordered" evidence="1">
    <location>
        <begin position="28"/>
        <end position="56"/>
    </location>
</feature>
<evidence type="ECO:0000313" key="4">
    <source>
        <dbReference type="EMBL" id="GAA3576846.1"/>
    </source>
</evidence>
<evidence type="ECO:0000259" key="3">
    <source>
        <dbReference type="Pfam" id="PF00144"/>
    </source>
</evidence>
<dbReference type="InterPro" id="IPR012338">
    <property type="entry name" value="Beta-lactam/transpept-like"/>
</dbReference>
<dbReference type="Gene3D" id="3.40.710.10">
    <property type="entry name" value="DD-peptidase/beta-lactamase superfamily"/>
    <property type="match status" value="1"/>
</dbReference>
<keyword evidence="2" id="KW-0732">Signal</keyword>
<evidence type="ECO:0000256" key="1">
    <source>
        <dbReference type="SAM" id="MobiDB-lite"/>
    </source>
</evidence>
<organism evidence="4 5">
    <name type="scientific">Amycolatopsis ultiminotia</name>
    <dbReference type="NCBI Taxonomy" id="543629"/>
    <lineage>
        <taxon>Bacteria</taxon>
        <taxon>Bacillati</taxon>
        <taxon>Actinomycetota</taxon>
        <taxon>Actinomycetes</taxon>
        <taxon>Pseudonocardiales</taxon>
        <taxon>Pseudonocardiaceae</taxon>
        <taxon>Amycolatopsis</taxon>
    </lineage>
</organism>
<feature type="signal peptide" evidence="2">
    <location>
        <begin position="1"/>
        <end position="28"/>
    </location>
</feature>
<name>A0ABP6Y4J0_9PSEU</name>
<accession>A0ABP6Y4J0</accession>
<dbReference type="PANTHER" id="PTHR43283:SF7">
    <property type="entry name" value="BETA-LACTAMASE-RELATED DOMAIN-CONTAINING PROTEIN"/>
    <property type="match status" value="1"/>
</dbReference>
<dbReference type="Pfam" id="PF00144">
    <property type="entry name" value="Beta-lactamase"/>
    <property type="match status" value="1"/>
</dbReference>
<sequence>MHRTRLRPLIAGVLTLAAVAALGGTATATPAPPGPSKHCALPDSAGVSPASPEQEALDPGAVQQAVAYASTHLRSSVQIFRNNCRVAAGPLDPVTDQVPWNVWSSTKSVLSMLTGIAADEHKLVLTDPIGKYLPTGPGWGDAAHRAITIHDLLTETAGIDEAIIAEAATLGTDPDVAQEALAQPLNHRAGTHFEYSQRDPDLLAYVVQRAVGEDLQDYAQQRLFDPIGIPRSSYFWLRDRSGNTYGYANLFLPPAQFAKLGLLMQNNGSWNGRQVVPAGYVRQVAEPSRTNGCYGLLFWTNAGQPCTSANFPDAQTVRHPMIPSAPRDLYAMVGAFQQNNFMIPSLNLTVTWTGLLGDTTTNLPGLVSASPAGSDLYYNFFRILLRGVQDRHLPDPGPFVSPPQDFDINPANYADPRVLLRDIAPNRQCNLLVCGGTIPAKGLAQNGEAVTRTLLGALDHG</sequence>
<dbReference type="InterPro" id="IPR050789">
    <property type="entry name" value="Diverse_Enzym_Activities"/>
</dbReference>
<proteinExistence type="predicted"/>
<reference evidence="5" key="1">
    <citation type="journal article" date="2019" name="Int. J. Syst. Evol. Microbiol.">
        <title>The Global Catalogue of Microorganisms (GCM) 10K type strain sequencing project: providing services to taxonomists for standard genome sequencing and annotation.</title>
        <authorList>
            <consortium name="The Broad Institute Genomics Platform"/>
            <consortium name="The Broad Institute Genome Sequencing Center for Infectious Disease"/>
            <person name="Wu L."/>
            <person name="Ma J."/>
        </authorList>
    </citation>
    <scope>NUCLEOTIDE SEQUENCE [LARGE SCALE GENOMIC DNA]</scope>
    <source>
        <strain evidence="5">JCM 16898</strain>
    </source>
</reference>
<dbReference type="EMBL" id="BAAAZN010000021">
    <property type="protein sequence ID" value="GAA3576846.1"/>
    <property type="molecule type" value="Genomic_DNA"/>
</dbReference>